<reference evidence="7" key="1">
    <citation type="submission" date="2016-08" db="EMBL/GenBank/DDBJ databases">
        <authorList>
            <person name="Seilhamer J.J."/>
        </authorList>
    </citation>
    <scope>NUCLEOTIDE SEQUENCE</scope>
    <source>
        <strain evidence="7">86</strain>
    </source>
</reference>
<dbReference type="Pfam" id="PF00672">
    <property type="entry name" value="HAMP"/>
    <property type="match status" value="1"/>
</dbReference>
<keyword evidence="4" id="KW-1133">Transmembrane helix</keyword>
<dbReference type="SUPFAM" id="SSF58104">
    <property type="entry name" value="Methyl-accepting chemotaxis protein (MCP) signaling domain"/>
    <property type="match status" value="1"/>
</dbReference>
<keyword evidence="4" id="KW-0472">Membrane</keyword>
<evidence type="ECO:0000256" key="1">
    <source>
        <dbReference type="ARBA" id="ARBA00023224"/>
    </source>
</evidence>
<dbReference type="PANTHER" id="PTHR32089:SF112">
    <property type="entry name" value="LYSOZYME-LIKE PROTEIN-RELATED"/>
    <property type="match status" value="1"/>
</dbReference>
<keyword evidence="4" id="KW-0812">Transmembrane</keyword>
<dbReference type="PROSITE" id="PS50111">
    <property type="entry name" value="CHEMOTAXIS_TRANSDUC_2"/>
    <property type="match status" value="1"/>
</dbReference>
<dbReference type="PANTHER" id="PTHR32089">
    <property type="entry name" value="METHYL-ACCEPTING CHEMOTAXIS PROTEIN MCPB"/>
    <property type="match status" value="1"/>
</dbReference>
<dbReference type="CDD" id="cd06225">
    <property type="entry name" value="HAMP"/>
    <property type="match status" value="1"/>
</dbReference>
<keyword evidence="1 3" id="KW-0807">Transducer</keyword>
<dbReference type="Gene3D" id="6.10.340.10">
    <property type="match status" value="1"/>
</dbReference>
<comment type="similarity">
    <text evidence="2">Belongs to the methyl-accepting chemotaxis (MCP) protein family.</text>
</comment>
<dbReference type="RefSeq" id="WP_288185264.1">
    <property type="nucleotide sequence ID" value="NZ_LT608335.1"/>
</dbReference>
<dbReference type="GO" id="GO:0016020">
    <property type="term" value="C:membrane"/>
    <property type="evidence" value="ECO:0007669"/>
    <property type="project" value="InterPro"/>
</dbReference>
<dbReference type="PRINTS" id="PR00260">
    <property type="entry name" value="CHEMTRNSDUCR"/>
</dbReference>
<dbReference type="Gene3D" id="1.10.287.950">
    <property type="entry name" value="Methyl-accepting chemotaxis protein"/>
    <property type="match status" value="1"/>
</dbReference>
<dbReference type="GO" id="GO:0006935">
    <property type="term" value="P:chemotaxis"/>
    <property type="evidence" value="ECO:0007669"/>
    <property type="project" value="InterPro"/>
</dbReference>
<sequence length="562" mass="59308">MMLTVGKKITGGFLLVILLVVIMSVFTYVKIGDINSSYEVLIDNSLRKMELTQGVATDLANEAVAMRRFNFTGNMADIAAFNDYRKKSDEKLAQLSEIVITEQGRKTLQVMRQEKANYEAIAEKSIEARKANNQEAVALYMQEVGKPYNAAINASEELVQVVKALVDTDKKAQTEQAKQAQTLLLLVNIFVAFIAVGIGVFVSQSISKPIRKITGCANELANGNLREEDVLVKSSDEIGQLAVSFNTMKENLRQLIKQVMVTAEQVAASSEELTASSEQSAQAANQVASSITNVANQAGEQLATANETAAVVEQMSAGIQQVAANANQVAAHSAQAADKAQTGGTAVEQAVTQMNTIEKSSQVVAGTILNLNEKSREIGQIVDTIAGIAGQTNLLALNAAIEAARAGEQGRGFAVVAEEIRKLAEDSQAAAKQIAQLIGEIQGDTGKAVAAMNDGAQEVKTGTEVVSAAGTAFRDIAELVTQVSGQVKEISAAIQQMAGGSQQIVGSVKKIDDLSKAAAGETQTVSAAAEEQLASMEEIAGSSEALSQLSQELQATVAKFHV</sequence>
<evidence type="ECO:0000259" key="5">
    <source>
        <dbReference type="PROSITE" id="PS50111"/>
    </source>
</evidence>
<accession>A0A212LYF8</accession>
<dbReference type="SMART" id="SM00283">
    <property type="entry name" value="MA"/>
    <property type="match status" value="1"/>
</dbReference>
<dbReference type="InterPro" id="IPR024478">
    <property type="entry name" value="HlyB_4HB_MCP"/>
</dbReference>
<evidence type="ECO:0000256" key="2">
    <source>
        <dbReference type="ARBA" id="ARBA00029447"/>
    </source>
</evidence>
<feature type="domain" description="Methyl-accepting transducer" evidence="5">
    <location>
        <begin position="276"/>
        <end position="512"/>
    </location>
</feature>
<dbReference type="GO" id="GO:0007165">
    <property type="term" value="P:signal transduction"/>
    <property type="evidence" value="ECO:0007669"/>
    <property type="project" value="UniProtKB-KW"/>
</dbReference>
<dbReference type="InterPro" id="IPR004090">
    <property type="entry name" value="Chemotax_Me-accpt_rcpt"/>
</dbReference>
<dbReference type="SMART" id="SM00304">
    <property type="entry name" value="HAMP"/>
    <property type="match status" value="1"/>
</dbReference>
<dbReference type="CDD" id="cd11386">
    <property type="entry name" value="MCP_signal"/>
    <property type="match status" value="1"/>
</dbReference>
<dbReference type="EMBL" id="FMJE01000005">
    <property type="protein sequence ID" value="SCM82624.1"/>
    <property type="molecule type" value="Genomic_DNA"/>
</dbReference>
<dbReference type="Pfam" id="PF12729">
    <property type="entry name" value="4HB_MCP_1"/>
    <property type="match status" value="1"/>
</dbReference>
<dbReference type="Pfam" id="PF00015">
    <property type="entry name" value="MCPsignal"/>
    <property type="match status" value="1"/>
</dbReference>
<evidence type="ECO:0000313" key="7">
    <source>
        <dbReference type="EMBL" id="SCM82624.1"/>
    </source>
</evidence>
<dbReference type="FunFam" id="1.10.287.950:FF:000001">
    <property type="entry name" value="Methyl-accepting chemotaxis sensory transducer"/>
    <property type="match status" value="1"/>
</dbReference>
<evidence type="ECO:0000256" key="3">
    <source>
        <dbReference type="PROSITE-ProRule" id="PRU00284"/>
    </source>
</evidence>
<dbReference type="InterPro" id="IPR003660">
    <property type="entry name" value="HAMP_dom"/>
</dbReference>
<dbReference type="PROSITE" id="PS50885">
    <property type="entry name" value="HAMP"/>
    <property type="match status" value="1"/>
</dbReference>
<organism evidence="7">
    <name type="scientific">uncultured Sporomusa sp</name>
    <dbReference type="NCBI Taxonomy" id="307249"/>
    <lineage>
        <taxon>Bacteria</taxon>
        <taxon>Bacillati</taxon>
        <taxon>Bacillota</taxon>
        <taxon>Negativicutes</taxon>
        <taxon>Selenomonadales</taxon>
        <taxon>Sporomusaceae</taxon>
        <taxon>Sporomusa</taxon>
        <taxon>environmental samples</taxon>
    </lineage>
</organism>
<proteinExistence type="inferred from homology"/>
<dbReference type="InterPro" id="IPR004089">
    <property type="entry name" value="MCPsignal_dom"/>
</dbReference>
<dbReference type="AlphaFoldDB" id="A0A212LYF8"/>
<feature type="transmembrane region" description="Helical" evidence="4">
    <location>
        <begin position="12"/>
        <end position="29"/>
    </location>
</feature>
<feature type="domain" description="HAMP" evidence="6">
    <location>
        <begin position="204"/>
        <end position="257"/>
    </location>
</feature>
<evidence type="ECO:0000259" key="6">
    <source>
        <dbReference type="PROSITE" id="PS50885"/>
    </source>
</evidence>
<feature type="transmembrane region" description="Helical" evidence="4">
    <location>
        <begin position="183"/>
        <end position="202"/>
    </location>
</feature>
<evidence type="ECO:0000256" key="4">
    <source>
        <dbReference type="SAM" id="Phobius"/>
    </source>
</evidence>
<dbReference type="GO" id="GO:0004888">
    <property type="term" value="F:transmembrane signaling receptor activity"/>
    <property type="evidence" value="ECO:0007669"/>
    <property type="project" value="InterPro"/>
</dbReference>
<name>A0A212LYF8_9FIRM</name>
<protein>
    <submittedName>
        <fullName evidence="7">Chemotaxis sensory transducer</fullName>
    </submittedName>
</protein>
<gene>
    <name evidence="7" type="ORF">KL86SPO_50395</name>
</gene>